<dbReference type="InterPro" id="IPR052337">
    <property type="entry name" value="SAT4-like"/>
</dbReference>
<feature type="transmembrane region" description="Helical" evidence="7">
    <location>
        <begin position="187"/>
        <end position="204"/>
    </location>
</feature>
<accession>A0ABR4AKN0</accession>
<evidence type="ECO:0000313" key="9">
    <source>
        <dbReference type="EMBL" id="KAL2046317.1"/>
    </source>
</evidence>
<feature type="transmembrane region" description="Helical" evidence="7">
    <location>
        <begin position="20"/>
        <end position="42"/>
    </location>
</feature>
<dbReference type="EMBL" id="JBEFKJ010000004">
    <property type="protein sequence ID" value="KAL2046317.1"/>
    <property type="molecule type" value="Genomic_DNA"/>
</dbReference>
<evidence type="ECO:0000256" key="3">
    <source>
        <dbReference type="ARBA" id="ARBA00022989"/>
    </source>
</evidence>
<dbReference type="PANTHER" id="PTHR33048:SF146">
    <property type="entry name" value="INTEGRAL MEMBRANE PROTEIN"/>
    <property type="match status" value="1"/>
</dbReference>
<comment type="caution">
    <text evidence="9">The sequence shown here is derived from an EMBL/GenBank/DDBJ whole genome shotgun (WGS) entry which is preliminary data.</text>
</comment>
<evidence type="ECO:0000256" key="6">
    <source>
        <dbReference type="SAM" id="MobiDB-lite"/>
    </source>
</evidence>
<evidence type="ECO:0000256" key="2">
    <source>
        <dbReference type="ARBA" id="ARBA00022692"/>
    </source>
</evidence>
<dbReference type="InterPro" id="IPR049326">
    <property type="entry name" value="Rhodopsin_dom_fungi"/>
</dbReference>
<keyword evidence="3 7" id="KW-1133">Transmembrane helix</keyword>
<evidence type="ECO:0000313" key="10">
    <source>
        <dbReference type="Proteomes" id="UP001590950"/>
    </source>
</evidence>
<protein>
    <recommendedName>
        <fullName evidence="8">Rhodopsin domain-containing protein</fullName>
    </recommendedName>
</protein>
<evidence type="ECO:0000256" key="7">
    <source>
        <dbReference type="SAM" id="Phobius"/>
    </source>
</evidence>
<comment type="subcellular location">
    <subcellularLocation>
        <location evidence="1">Membrane</location>
        <topology evidence="1">Multi-pass membrane protein</topology>
    </subcellularLocation>
</comment>
<evidence type="ECO:0000256" key="1">
    <source>
        <dbReference type="ARBA" id="ARBA00004141"/>
    </source>
</evidence>
<keyword evidence="10" id="KW-1185">Reference proteome</keyword>
<reference evidence="9 10" key="1">
    <citation type="submission" date="2024-09" db="EMBL/GenBank/DDBJ databases">
        <title>Rethinking Asexuality: The Enigmatic Case of Functional Sexual Genes in Lepraria (Stereocaulaceae).</title>
        <authorList>
            <person name="Doellman M."/>
            <person name="Sun Y."/>
            <person name="Barcenas-Pena A."/>
            <person name="Lumbsch H.T."/>
            <person name="Grewe F."/>
        </authorList>
    </citation>
    <scope>NUCLEOTIDE SEQUENCE [LARGE SCALE GENOMIC DNA]</scope>
    <source>
        <strain evidence="9 10">Mercado 3170</strain>
    </source>
</reference>
<evidence type="ECO:0000259" key="8">
    <source>
        <dbReference type="Pfam" id="PF20684"/>
    </source>
</evidence>
<organism evidence="9 10">
    <name type="scientific">Stereocaulon virgatum</name>
    <dbReference type="NCBI Taxonomy" id="373712"/>
    <lineage>
        <taxon>Eukaryota</taxon>
        <taxon>Fungi</taxon>
        <taxon>Dikarya</taxon>
        <taxon>Ascomycota</taxon>
        <taxon>Pezizomycotina</taxon>
        <taxon>Lecanoromycetes</taxon>
        <taxon>OSLEUM clade</taxon>
        <taxon>Lecanoromycetidae</taxon>
        <taxon>Lecanorales</taxon>
        <taxon>Lecanorineae</taxon>
        <taxon>Stereocaulaceae</taxon>
        <taxon>Stereocaulon</taxon>
    </lineage>
</organism>
<evidence type="ECO:0000256" key="4">
    <source>
        <dbReference type="ARBA" id="ARBA00023136"/>
    </source>
</evidence>
<feature type="region of interest" description="Disordered" evidence="6">
    <location>
        <begin position="358"/>
        <end position="381"/>
    </location>
</feature>
<evidence type="ECO:0000256" key="5">
    <source>
        <dbReference type="ARBA" id="ARBA00038359"/>
    </source>
</evidence>
<keyword evidence="2 7" id="KW-0812">Transmembrane</keyword>
<keyword evidence="4 7" id="KW-0472">Membrane</keyword>
<feature type="region of interest" description="Disordered" evidence="6">
    <location>
        <begin position="301"/>
        <end position="321"/>
    </location>
</feature>
<feature type="transmembrane region" description="Helical" evidence="7">
    <location>
        <begin position="134"/>
        <end position="155"/>
    </location>
</feature>
<name>A0ABR4AKN0_9LECA</name>
<dbReference type="Proteomes" id="UP001590950">
    <property type="component" value="Unassembled WGS sequence"/>
</dbReference>
<sequence>MATASTGLPPTGVNQGGGLSLLVVGWTFCALSLIFTLLRAYVRVKILNSVGTTDVLLFVAMGCAIINASLVTVAVHAGLGRHIFELQPSELTTTIKYLLLGETLFTLSLVFSKMSICIILLHLLHGARGLKKKLFLYLTIGLLIVVSLVNVGLQYGQCSPTSKSWDPAIPGHCWDHDIQVGNACSNSVMAAWVDFSLAAFPITFIKDLKLGLERKFLLCSLMSVGVLAGACAVTRTVLYTHLMDHDDLTFNVIDASIWGIVEQNVSIIVACIPVLRPLFSRQTPKRIPENPDNMCHQQGYQNNADDAKDRETPSINNALPSLPLRTVMNDPEFGASGSYSLTTFNRFSISETELVQKNTGTGTTGTKIPDHQWKWKKPGEW</sequence>
<dbReference type="Pfam" id="PF20684">
    <property type="entry name" value="Fung_rhodopsin"/>
    <property type="match status" value="1"/>
</dbReference>
<feature type="transmembrane region" description="Helical" evidence="7">
    <location>
        <begin position="216"/>
        <end position="237"/>
    </location>
</feature>
<dbReference type="PANTHER" id="PTHR33048">
    <property type="entry name" value="PTH11-LIKE INTEGRAL MEMBRANE PROTEIN (AFU_ORTHOLOGUE AFUA_5G11245)"/>
    <property type="match status" value="1"/>
</dbReference>
<gene>
    <name evidence="9" type="ORF">N7G274_001764</name>
</gene>
<feature type="transmembrane region" description="Helical" evidence="7">
    <location>
        <begin position="97"/>
        <end position="122"/>
    </location>
</feature>
<feature type="compositionally biased region" description="Basic and acidic residues" evidence="6">
    <location>
        <begin position="368"/>
        <end position="381"/>
    </location>
</feature>
<feature type="transmembrane region" description="Helical" evidence="7">
    <location>
        <begin position="54"/>
        <end position="77"/>
    </location>
</feature>
<feature type="transmembrane region" description="Helical" evidence="7">
    <location>
        <begin position="257"/>
        <end position="279"/>
    </location>
</feature>
<comment type="similarity">
    <text evidence="5">Belongs to the SAT4 family.</text>
</comment>
<feature type="domain" description="Rhodopsin" evidence="8">
    <location>
        <begin position="38"/>
        <end position="281"/>
    </location>
</feature>
<proteinExistence type="inferred from homology"/>